<feature type="transmembrane region" description="Helical" evidence="2">
    <location>
        <begin position="692"/>
        <end position="710"/>
    </location>
</feature>
<feature type="region of interest" description="Disordered" evidence="1">
    <location>
        <begin position="385"/>
        <end position="446"/>
    </location>
</feature>
<sequence length="808" mass="89015">SSWQTTLSSRSLTSLSKSGIKNVGYRKGVVYREMPTRTGSVERLYGGGVPSKKEKEKKKERDVTYWVNHATRDAHQPLADDVESELHVRFAADAKQDDDDGSNADTSTDSTASSEPVALDGGVRAWSMVGMSFLMHFICDGISFSIGIIFHSMQEHFNVSKTSAGVINSFLLSLPLLLSPIAGAFTDIYDCRKTAIGGSMILVAGFWIASFSDNYYIFLLTFAGLGGLGMCFNYNSAVVIVTYYFSTKRSLATACAVSGTGLGTLVISQLLNQTIKYGFQAAIWTCGGLAIGLLVLVVKDMVEFAPARRAFSCPNLADSDGLRANSLTSATSTQVIAPTVDKNFPRSASVSTFRKKTSTAALNSDYTMLHMSKFDHLDLELGKSPQNTITKSRRRVTSKTSQSLDALNLEADLDQTPSSSASSVTSSEESNHGDSSSSELSESEALEMDEKTKFLTQLNGSVARPGRIMSARETGRVVPRSSLKPTIATNTMAFTRVPAANAYRYRYDRTQLIRSKSGYGSAPNLYVRKTKKRSKGKIIREQVSMLTNDRTSMNLFSVQDVYNLTYLCSCFIFYFLYDIMYVNLPEYLEEQWHWKQDDASYVIMAISLSNFFGMIIFGLVGDSPKLLKHLFLIIGLATGLAGLPIYLVTLSGDKILIYASSILFGLMISNSYVLASVTIVEINGLSDFQAGYSLLGFVQGFGNLFGPTVIGYARDQLGTYNLIFKLSACGLSLSGLLCLWLYSKIVRANYQWREFDKDDEESEEGEANEKTVENGHLLPLTNTQRFIKTMHEKDVNLPEAYPLFIKEV</sequence>
<organism evidence="3 4">
    <name type="scientific">Pristionchus entomophagus</name>
    <dbReference type="NCBI Taxonomy" id="358040"/>
    <lineage>
        <taxon>Eukaryota</taxon>
        <taxon>Metazoa</taxon>
        <taxon>Ecdysozoa</taxon>
        <taxon>Nematoda</taxon>
        <taxon>Chromadorea</taxon>
        <taxon>Rhabditida</taxon>
        <taxon>Rhabditina</taxon>
        <taxon>Diplogasteromorpha</taxon>
        <taxon>Diplogasteroidea</taxon>
        <taxon>Neodiplogasteridae</taxon>
        <taxon>Pristionchus</taxon>
    </lineage>
</organism>
<feature type="region of interest" description="Disordered" evidence="1">
    <location>
        <begin position="93"/>
        <end position="116"/>
    </location>
</feature>
<feature type="transmembrane region" description="Helical" evidence="2">
    <location>
        <begin position="194"/>
        <end position="211"/>
    </location>
</feature>
<keyword evidence="4" id="KW-1185">Reference proteome</keyword>
<dbReference type="InterPro" id="IPR036259">
    <property type="entry name" value="MFS_trans_sf"/>
</dbReference>
<feature type="transmembrane region" description="Helical" evidence="2">
    <location>
        <begin position="630"/>
        <end position="649"/>
    </location>
</feature>
<protein>
    <recommendedName>
        <fullName evidence="5">Membrane transporter</fullName>
    </recommendedName>
</protein>
<comment type="caution">
    <text evidence="3">The sequence shown here is derived from an EMBL/GenBank/DDBJ whole genome shotgun (WGS) entry which is preliminary data.</text>
</comment>
<accession>A0AAV5UHU1</accession>
<dbReference type="PANTHER" id="PTHR11360">
    <property type="entry name" value="MONOCARBOXYLATE TRANSPORTER"/>
    <property type="match status" value="1"/>
</dbReference>
<dbReference type="InterPro" id="IPR050327">
    <property type="entry name" value="Proton-linked_MCT"/>
</dbReference>
<gene>
    <name evidence="3" type="ORF">PENTCL1PPCAC_28052</name>
</gene>
<feature type="transmembrane region" description="Helical" evidence="2">
    <location>
        <begin position="277"/>
        <end position="298"/>
    </location>
</feature>
<feature type="transmembrane region" description="Helical" evidence="2">
    <location>
        <begin position="217"/>
        <end position="244"/>
    </location>
</feature>
<keyword evidence="2" id="KW-0812">Transmembrane</keyword>
<dbReference type="Pfam" id="PF07690">
    <property type="entry name" value="MFS_1"/>
    <property type="match status" value="2"/>
</dbReference>
<feature type="compositionally biased region" description="Low complexity" evidence="1">
    <location>
        <begin position="418"/>
        <end position="440"/>
    </location>
</feature>
<feature type="non-terminal residue" evidence="3">
    <location>
        <position position="1"/>
    </location>
</feature>
<name>A0AAV5UHU1_9BILA</name>
<feature type="transmembrane region" description="Helical" evidence="2">
    <location>
        <begin position="561"/>
        <end position="581"/>
    </location>
</feature>
<feature type="transmembrane region" description="Helical" evidence="2">
    <location>
        <begin position="722"/>
        <end position="743"/>
    </location>
</feature>
<dbReference type="Gene3D" id="1.20.1250.20">
    <property type="entry name" value="MFS general substrate transporter like domains"/>
    <property type="match status" value="2"/>
</dbReference>
<dbReference type="InterPro" id="IPR011701">
    <property type="entry name" value="MFS"/>
</dbReference>
<feature type="transmembrane region" description="Helical" evidence="2">
    <location>
        <begin position="601"/>
        <end position="621"/>
    </location>
</feature>
<feature type="transmembrane region" description="Helical" evidence="2">
    <location>
        <begin position="251"/>
        <end position="271"/>
    </location>
</feature>
<dbReference type="SUPFAM" id="SSF103473">
    <property type="entry name" value="MFS general substrate transporter"/>
    <property type="match status" value="1"/>
</dbReference>
<feature type="compositionally biased region" description="Low complexity" evidence="1">
    <location>
        <begin position="103"/>
        <end position="114"/>
    </location>
</feature>
<evidence type="ECO:0000256" key="1">
    <source>
        <dbReference type="SAM" id="MobiDB-lite"/>
    </source>
</evidence>
<feature type="transmembrane region" description="Helical" evidence="2">
    <location>
        <begin position="165"/>
        <end position="185"/>
    </location>
</feature>
<proteinExistence type="predicted"/>
<reference evidence="3" key="1">
    <citation type="submission" date="2023-10" db="EMBL/GenBank/DDBJ databases">
        <title>Genome assembly of Pristionchus species.</title>
        <authorList>
            <person name="Yoshida K."/>
            <person name="Sommer R.J."/>
        </authorList>
    </citation>
    <scope>NUCLEOTIDE SEQUENCE</scope>
    <source>
        <strain evidence="3">RS0144</strain>
    </source>
</reference>
<evidence type="ECO:0000313" key="4">
    <source>
        <dbReference type="Proteomes" id="UP001432027"/>
    </source>
</evidence>
<dbReference type="AlphaFoldDB" id="A0AAV5UHU1"/>
<dbReference type="Proteomes" id="UP001432027">
    <property type="component" value="Unassembled WGS sequence"/>
</dbReference>
<evidence type="ECO:0000256" key="2">
    <source>
        <dbReference type="SAM" id="Phobius"/>
    </source>
</evidence>
<feature type="transmembrane region" description="Helical" evidence="2">
    <location>
        <begin position="655"/>
        <end position="680"/>
    </location>
</feature>
<evidence type="ECO:0000313" key="3">
    <source>
        <dbReference type="EMBL" id="GMT05878.1"/>
    </source>
</evidence>
<dbReference type="GO" id="GO:0008028">
    <property type="term" value="F:monocarboxylic acid transmembrane transporter activity"/>
    <property type="evidence" value="ECO:0007669"/>
    <property type="project" value="TreeGrafter"/>
</dbReference>
<dbReference type="PANTHER" id="PTHR11360:SF299">
    <property type="entry name" value="GEM-1"/>
    <property type="match status" value="1"/>
</dbReference>
<evidence type="ECO:0008006" key="5">
    <source>
        <dbReference type="Google" id="ProtNLM"/>
    </source>
</evidence>
<feature type="transmembrane region" description="Helical" evidence="2">
    <location>
        <begin position="133"/>
        <end position="153"/>
    </location>
</feature>
<dbReference type="EMBL" id="BTSX01000006">
    <property type="protein sequence ID" value="GMT05878.1"/>
    <property type="molecule type" value="Genomic_DNA"/>
</dbReference>
<keyword evidence="2" id="KW-1133">Transmembrane helix</keyword>
<keyword evidence="2" id="KW-0472">Membrane</keyword>